<dbReference type="AlphaFoldDB" id="A0A8H8RC65"/>
<evidence type="ECO:0000256" key="5">
    <source>
        <dbReference type="ARBA" id="ARBA00023242"/>
    </source>
</evidence>
<name>A0A8H8RC65_9HELO</name>
<comment type="similarity">
    <text evidence="3">Belongs to the DIF1/spd1 family.</text>
</comment>
<feature type="region of interest" description="Disordered" evidence="6">
    <location>
        <begin position="81"/>
        <end position="112"/>
    </location>
</feature>
<feature type="region of interest" description="Disordered" evidence="6">
    <location>
        <begin position="1"/>
        <end position="46"/>
    </location>
</feature>
<feature type="region of interest" description="Disordered" evidence="6">
    <location>
        <begin position="127"/>
        <end position="194"/>
    </location>
</feature>
<evidence type="ECO:0000256" key="6">
    <source>
        <dbReference type="SAM" id="MobiDB-lite"/>
    </source>
</evidence>
<dbReference type="OrthoDB" id="4072855at2759"/>
<comment type="caution">
    <text evidence="7">The sequence shown here is derived from an EMBL/GenBank/DDBJ whole genome shotgun (WGS) entry which is preliminary data.</text>
</comment>
<keyword evidence="4" id="KW-0963">Cytoplasm</keyword>
<dbReference type="GO" id="GO:0005737">
    <property type="term" value="C:cytoplasm"/>
    <property type="evidence" value="ECO:0007669"/>
    <property type="project" value="UniProtKB-SubCell"/>
</dbReference>
<accession>A0A8H8RC65</accession>
<proteinExistence type="inferred from homology"/>
<keyword evidence="5" id="KW-0539">Nucleus</keyword>
<dbReference type="PANTHER" id="PTHR28081">
    <property type="entry name" value="DAMAGE-REGULATED IMPORT FACILITATOR 1-RELATED"/>
    <property type="match status" value="1"/>
</dbReference>
<feature type="compositionally biased region" description="Polar residues" evidence="6">
    <location>
        <begin position="161"/>
        <end position="170"/>
    </location>
</feature>
<keyword evidence="8" id="KW-1185">Reference proteome</keyword>
<dbReference type="Pfam" id="PF08591">
    <property type="entry name" value="RNR_inhib"/>
    <property type="match status" value="1"/>
</dbReference>
<organism evidence="7 8">
    <name type="scientific">Lachnellula occidentalis</name>
    <dbReference type="NCBI Taxonomy" id="215460"/>
    <lineage>
        <taxon>Eukaryota</taxon>
        <taxon>Fungi</taxon>
        <taxon>Dikarya</taxon>
        <taxon>Ascomycota</taxon>
        <taxon>Pezizomycotina</taxon>
        <taxon>Leotiomycetes</taxon>
        <taxon>Helotiales</taxon>
        <taxon>Lachnaceae</taxon>
        <taxon>Lachnellula</taxon>
    </lineage>
</organism>
<sequence length="262" mass="28215">MATHHISKRPYNGSQPQITSYFSSASATPSAPSHRQHEPATPPLPLDVQANLLSVGMRVRKAVPEGYKTGAAAYSPFTLFADENSSSSSTPVPEKRYTGGGGSASGANRPRARELTPFCGILKVGGMAQQQQQQQQQWGNLHSPARRGEEEEDDMECPVLSQGSTVSNDDSYFGGYTGNGGNKRSFEDEEDQEDEGMNIGLGFEFRARRVMAVPASRRKKIDVDVDSGRKMVFGRGQENVAVVGVEGDFGEAGFLDFDGAMG</sequence>
<dbReference type="GO" id="GO:0005634">
    <property type="term" value="C:nucleus"/>
    <property type="evidence" value="ECO:0007669"/>
    <property type="project" value="UniProtKB-SubCell"/>
</dbReference>
<dbReference type="PANTHER" id="PTHR28081:SF1">
    <property type="entry name" value="DAMAGE-REGULATED IMPORT FACILITATOR 1"/>
    <property type="match status" value="1"/>
</dbReference>
<dbReference type="GO" id="GO:0008104">
    <property type="term" value="P:intracellular protein localization"/>
    <property type="evidence" value="ECO:0007669"/>
    <property type="project" value="TreeGrafter"/>
</dbReference>
<evidence type="ECO:0000313" key="7">
    <source>
        <dbReference type="EMBL" id="TVY31501.1"/>
    </source>
</evidence>
<reference evidence="7 8" key="1">
    <citation type="submission" date="2018-05" db="EMBL/GenBank/DDBJ databases">
        <title>Genome sequencing and assembly of the regulated plant pathogen Lachnellula willkommii and related sister species for the development of diagnostic species identification markers.</title>
        <authorList>
            <person name="Giroux E."/>
            <person name="Bilodeau G."/>
        </authorList>
    </citation>
    <scope>NUCLEOTIDE SEQUENCE [LARGE SCALE GENOMIC DNA]</scope>
    <source>
        <strain evidence="7 8">CBS 160.35</strain>
    </source>
</reference>
<feature type="compositionally biased region" description="Polar residues" evidence="6">
    <location>
        <begin position="12"/>
        <end position="22"/>
    </location>
</feature>
<evidence type="ECO:0000256" key="3">
    <source>
        <dbReference type="ARBA" id="ARBA00005459"/>
    </source>
</evidence>
<dbReference type="InterPro" id="IPR013900">
    <property type="entry name" value="RNR_inhibitor"/>
</dbReference>
<dbReference type="Proteomes" id="UP000443090">
    <property type="component" value="Unassembled WGS sequence"/>
</dbReference>
<feature type="compositionally biased region" description="Low complexity" evidence="6">
    <location>
        <begin position="23"/>
        <end position="33"/>
    </location>
</feature>
<evidence type="ECO:0000256" key="1">
    <source>
        <dbReference type="ARBA" id="ARBA00004123"/>
    </source>
</evidence>
<evidence type="ECO:0000256" key="4">
    <source>
        <dbReference type="ARBA" id="ARBA00022490"/>
    </source>
</evidence>
<feature type="non-terminal residue" evidence="7">
    <location>
        <position position="262"/>
    </location>
</feature>
<dbReference type="GO" id="GO:1990846">
    <property type="term" value="F:ribonucleoside-diphosphate reductase inhibitor activity"/>
    <property type="evidence" value="ECO:0007669"/>
    <property type="project" value="TreeGrafter"/>
</dbReference>
<dbReference type="EMBL" id="QGMI01002214">
    <property type="protein sequence ID" value="TVY31501.1"/>
    <property type="molecule type" value="Genomic_DNA"/>
</dbReference>
<evidence type="ECO:0000313" key="8">
    <source>
        <dbReference type="Proteomes" id="UP000443090"/>
    </source>
</evidence>
<gene>
    <name evidence="7" type="ORF">LOCC1_G008325</name>
</gene>
<comment type="subcellular location">
    <subcellularLocation>
        <location evidence="2">Cytoplasm</location>
    </subcellularLocation>
    <subcellularLocation>
        <location evidence="1">Nucleus</location>
    </subcellularLocation>
</comment>
<evidence type="ECO:0000256" key="2">
    <source>
        <dbReference type="ARBA" id="ARBA00004496"/>
    </source>
</evidence>
<protein>
    <submittedName>
        <fullName evidence="7">Uncharacterized protein</fullName>
    </submittedName>
</protein>